<organism evidence="3 4">
    <name type="scientific">Clostridium puniceum</name>
    <dbReference type="NCBI Taxonomy" id="29367"/>
    <lineage>
        <taxon>Bacteria</taxon>
        <taxon>Bacillati</taxon>
        <taxon>Bacillota</taxon>
        <taxon>Clostridia</taxon>
        <taxon>Eubacteriales</taxon>
        <taxon>Clostridiaceae</taxon>
        <taxon>Clostridium</taxon>
    </lineage>
</organism>
<dbReference type="RefSeq" id="WP_077847089.1">
    <property type="nucleotide sequence ID" value="NZ_LZZM01000127.1"/>
</dbReference>
<comment type="caution">
    <text evidence="3">The sequence shown here is derived from an EMBL/GenBank/DDBJ whole genome shotgun (WGS) entry which is preliminary data.</text>
</comment>
<dbReference type="STRING" id="29367.CLPUN_19270"/>
<accession>A0A1S8TKK6</accession>
<dbReference type="PROSITE" id="PS51192">
    <property type="entry name" value="HELICASE_ATP_BIND_1"/>
    <property type="match status" value="1"/>
</dbReference>
<dbReference type="PANTHER" id="PTHR47396:SF1">
    <property type="entry name" value="ATP-DEPENDENT HELICASE IRC3-RELATED"/>
    <property type="match status" value="1"/>
</dbReference>
<dbReference type="InterPro" id="IPR027417">
    <property type="entry name" value="P-loop_NTPase"/>
</dbReference>
<evidence type="ECO:0000259" key="2">
    <source>
        <dbReference type="PROSITE" id="PS51194"/>
    </source>
</evidence>
<reference evidence="3 4" key="1">
    <citation type="submission" date="2016-05" db="EMBL/GenBank/DDBJ databases">
        <title>Microbial solvent formation.</title>
        <authorList>
            <person name="Poehlein A."/>
            <person name="Montoya Solano J.D."/>
            <person name="Flitsch S."/>
            <person name="Krabben P."/>
            <person name="Duerre P."/>
            <person name="Daniel R."/>
        </authorList>
    </citation>
    <scope>NUCLEOTIDE SEQUENCE [LARGE SCALE GENOMIC DNA]</scope>
    <source>
        <strain evidence="3 4">DSM 2619</strain>
    </source>
</reference>
<evidence type="ECO:0000313" key="4">
    <source>
        <dbReference type="Proteomes" id="UP000190890"/>
    </source>
</evidence>
<protein>
    <submittedName>
        <fullName evidence="3">UvrABC system protein B</fullName>
    </submittedName>
</protein>
<dbReference type="SMART" id="SM00490">
    <property type="entry name" value="HELICc"/>
    <property type="match status" value="1"/>
</dbReference>
<name>A0A1S8TKK6_9CLOT</name>
<dbReference type="Gene3D" id="3.30.870.10">
    <property type="entry name" value="Endonuclease Chain A"/>
    <property type="match status" value="1"/>
</dbReference>
<dbReference type="SUPFAM" id="SSF56024">
    <property type="entry name" value="Phospholipase D/nuclease"/>
    <property type="match status" value="1"/>
</dbReference>
<dbReference type="GO" id="GO:0003677">
    <property type="term" value="F:DNA binding"/>
    <property type="evidence" value="ECO:0007669"/>
    <property type="project" value="InterPro"/>
</dbReference>
<evidence type="ECO:0000313" key="3">
    <source>
        <dbReference type="EMBL" id="OOM78318.1"/>
    </source>
</evidence>
<dbReference type="PROSITE" id="PS51194">
    <property type="entry name" value="HELICASE_CTER"/>
    <property type="match status" value="1"/>
</dbReference>
<dbReference type="GO" id="GO:0005829">
    <property type="term" value="C:cytosol"/>
    <property type="evidence" value="ECO:0007669"/>
    <property type="project" value="TreeGrafter"/>
</dbReference>
<dbReference type="Gene3D" id="3.40.50.300">
    <property type="entry name" value="P-loop containing nucleotide triphosphate hydrolases"/>
    <property type="match status" value="2"/>
</dbReference>
<gene>
    <name evidence="3" type="primary">uvrB_2</name>
    <name evidence="3" type="ORF">CLPUN_19270</name>
</gene>
<dbReference type="AlphaFoldDB" id="A0A1S8TKK6"/>
<dbReference type="InterPro" id="IPR050742">
    <property type="entry name" value="Helicase_Restrict-Modif_Enz"/>
</dbReference>
<dbReference type="CDD" id="cd18799">
    <property type="entry name" value="SF2_C_EcoAI-like"/>
    <property type="match status" value="1"/>
</dbReference>
<dbReference type="SUPFAM" id="SSF52540">
    <property type="entry name" value="P-loop containing nucleoside triphosphate hydrolases"/>
    <property type="match status" value="1"/>
</dbReference>
<dbReference type="GO" id="GO:0016787">
    <property type="term" value="F:hydrolase activity"/>
    <property type="evidence" value="ECO:0007669"/>
    <property type="project" value="InterPro"/>
</dbReference>
<dbReference type="EMBL" id="LZZM01000127">
    <property type="protein sequence ID" value="OOM78318.1"/>
    <property type="molecule type" value="Genomic_DNA"/>
</dbReference>
<feature type="domain" description="Helicase C-terminal" evidence="2">
    <location>
        <begin position="458"/>
        <end position="643"/>
    </location>
</feature>
<dbReference type="Pfam" id="PF13091">
    <property type="entry name" value="PLDc_2"/>
    <property type="match status" value="1"/>
</dbReference>
<dbReference type="Pfam" id="PF00271">
    <property type="entry name" value="Helicase_C"/>
    <property type="match status" value="1"/>
</dbReference>
<dbReference type="OrthoDB" id="9802848at2"/>
<sequence length="846" mass="99433">MSGLKKLEDEKLDIREKEVVFANENAKVCEFKNASTGNENQLYLKLRESIKKAKAIDIIVSFLMDSGVKMILEDLKEAIDRNVSIRILTGSYLNITSPTALYMLKGELKDKVDLRFYNVHNKSFHPKSYIFHTEKDSEIYIGSSNLSRGALTDSIEWNYRFLRSQNPEDFNDFYGEFENLFNNYSEIINDEVMKDYSKNWKRPEVYKDLEKAKENETNEDEFALEPKEIEGNKVVELFEPKGAQIEALYELENSREEGFDKGLVVAATGVGKTYLAAFDSMKAERVLFVAHREEIIKQAARSFKNVRKSEDVGFFYNSTKDNDKAMIFALVQTLGKEEYLKEEYFKRDYFDYIVIDEFHHAVSNNYRKIIDYFTPRFLLGLTATPERLDSKDVFSLCDYNIVYEIRLSDAINKGYLLPFRYYGIYDQMVDYENIEFKNGKYNDRELEEALMLDKRGELILKHYEKYNSGRALGFCSSKKHAEYMAKYFCENGVTAVAVYSGENGEYAENRTEAVNKLTKGEIKVIFSVDMFNEGLDIPAIDMVMFLRPTQSPTVFLQQLGRGLRKHKDKKYLNVLDFIGNYKKADLLPFLLSGKAYSRIEAKKGILNEDEYPEDCRVDFDFRIIDVFKRLAAKEMNIKERILEEFLRVKELVGHRPSRVEFFNNIDDEIYSAIKRNKSELNPFNDYLTFLKENGELFESEEALYNSIGHDFIKMIETTKMSKSYKIPVFLAFYNGGKVKMEIDEEDVYRSFYEFYRKGSNKVDMLRDKGTEDFEKWDKGKYVRLARENPIKFLLKTEFCYFRTKVEFLIGLNEQLINIIQNQIFVEHMRDSIVFRENRYYLDRSEF</sequence>
<keyword evidence="4" id="KW-1185">Reference proteome</keyword>
<dbReference type="Pfam" id="PF04851">
    <property type="entry name" value="ResIII"/>
    <property type="match status" value="1"/>
</dbReference>
<dbReference type="PANTHER" id="PTHR47396">
    <property type="entry name" value="TYPE I RESTRICTION ENZYME ECOKI R PROTEIN"/>
    <property type="match status" value="1"/>
</dbReference>
<feature type="domain" description="Helicase ATP-binding" evidence="1">
    <location>
        <begin position="253"/>
        <end position="403"/>
    </location>
</feature>
<dbReference type="InterPro" id="IPR025202">
    <property type="entry name" value="PLD-like_dom"/>
</dbReference>
<dbReference type="CDD" id="cd09205">
    <property type="entry name" value="PLDc_N_DEXD_b3"/>
    <property type="match status" value="1"/>
</dbReference>
<dbReference type="InterPro" id="IPR006935">
    <property type="entry name" value="Helicase/UvrB_N"/>
</dbReference>
<dbReference type="InterPro" id="IPR014001">
    <property type="entry name" value="Helicase_ATP-bd"/>
</dbReference>
<dbReference type="GO" id="GO:0005524">
    <property type="term" value="F:ATP binding"/>
    <property type="evidence" value="ECO:0007669"/>
    <property type="project" value="InterPro"/>
</dbReference>
<dbReference type="Proteomes" id="UP000190890">
    <property type="component" value="Unassembled WGS sequence"/>
</dbReference>
<dbReference type="InterPro" id="IPR001650">
    <property type="entry name" value="Helicase_C-like"/>
</dbReference>
<proteinExistence type="predicted"/>
<dbReference type="CDD" id="cd18032">
    <property type="entry name" value="DEXHc_RE_I_III_res"/>
    <property type="match status" value="1"/>
</dbReference>
<evidence type="ECO:0000259" key="1">
    <source>
        <dbReference type="PROSITE" id="PS51192"/>
    </source>
</evidence>
<dbReference type="SMART" id="SM00487">
    <property type="entry name" value="DEXDc"/>
    <property type="match status" value="1"/>
</dbReference>